<evidence type="ECO:0000256" key="3">
    <source>
        <dbReference type="ARBA" id="ARBA00022722"/>
    </source>
</evidence>
<keyword evidence="7" id="KW-0539">Nucleus</keyword>
<evidence type="ECO:0000256" key="6">
    <source>
        <dbReference type="ARBA" id="ARBA00022839"/>
    </source>
</evidence>
<dbReference type="Pfam" id="PF01612">
    <property type="entry name" value="DNA_pol_A_exo1"/>
    <property type="match status" value="1"/>
</dbReference>
<keyword evidence="11" id="KW-1185">Reference proteome</keyword>
<comment type="similarity">
    <text evidence="8">Belongs to the exosome component 10/RRP6 family.</text>
</comment>
<evidence type="ECO:0000256" key="1">
    <source>
        <dbReference type="ARBA" id="ARBA00004123"/>
    </source>
</evidence>
<dbReference type="SUPFAM" id="SSF47819">
    <property type="entry name" value="HRDC-like"/>
    <property type="match status" value="1"/>
</dbReference>
<dbReference type="InterPro" id="IPR045092">
    <property type="entry name" value="Rrp6-like"/>
</dbReference>
<feature type="region of interest" description="Disordered" evidence="9">
    <location>
        <begin position="1"/>
        <end position="29"/>
    </location>
</feature>
<dbReference type="Pfam" id="PF08066">
    <property type="entry name" value="PMC2NT"/>
    <property type="match status" value="1"/>
</dbReference>
<feature type="domain" description="HRDC" evidence="10">
    <location>
        <begin position="491"/>
        <end position="571"/>
    </location>
</feature>
<accession>A0ABM1BAJ5</accession>
<dbReference type="PANTHER" id="PTHR12124">
    <property type="entry name" value="POLYMYOSITIS/SCLERODERMA AUTOANTIGEN-RELATED"/>
    <property type="match status" value="1"/>
</dbReference>
<keyword evidence="2" id="KW-0698">rRNA processing</keyword>
<feature type="compositionally biased region" description="Basic residues" evidence="9">
    <location>
        <begin position="855"/>
        <end position="867"/>
    </location>
</feature>
<dbReference type="InterPro" id="IPR002121">
    <property type="entry name" value="HRDC_dom"/>
</dbReference>
<gene>
    <name evidence="12" type="primary">LOC106462739</name>
</gene>
<feature type="region of interest" description="Disordered" evidence="9">
    <location>
        <begin position="842"/>
        <end position="891"/>
    </location>
</feature>
<evidence type="ECO:0000313" key="12">
    <source>
        <dbReference type="RefSeq" id="XP_013778141.1"/>
    </source>
</evidence>
<evidence type="ECO:0000256" key="9">
    <source>
        <dbReference type="SAM" id="MobiDB-lite"/>
    </source>
</evidence>
<keyword evidence="4" id="KW-0378">Hydrolase</keyword>
<dbReference type="RefSeq" id="XP_013778141.1">
    <property type="nucleotide sequence ID" value="XM_013922687.2"/>
</dbReference>
<evidence type="ECO:0000256" key="8">
    <source>
        <dbReference type="ARBA" id="ARBA00043957"/>
    </source>
</evidence>
<dbReference type="SUPFAM" id="SSF53098">
    <property type="entry name" value="Ribonuclease H-like"/>
    <property type="match status" value="1"/>
</dbReference>
<dbReference type="PANTHER" id="PTHR12124:SF47">
    <property type="entry name" value="EXOSOME COMPONENT 10"/>
    <property type="match status" value="1"/>
</dbReference>
<reference evidence="12" key="1">
    <citation type="submission" date="2025-08" db="UniProtKB">
        <authorList>
            <consortium name="RefSeq"/>
        </authorList>
    </citation>
    <scope>IDENTIFICATION</scope>
    <source>
        <tissue evidence="12">Muscle</tissue>
    </source>
</reference>
<comment type="subcellular location">
    <subcellularLocation>
        <location evidence="1">Nucleus</location>
    </subcellularLocation>
</comment>
<protein>
    <submittedName>
        <fullName evidence="12">LOW QUALITY PROTEIN: exosome component 10-like</fullName>
    </submittedName>
</protein>
<keyword evidence="5" id="KW-0271">Exosome</keyword>
<feature type="compositionally biased region" description="Polar residues" evidence="9">
    <location>
        <begin position="1"/>
        <end position="22"/>
    </location>
</feature>
<dbReference type="Proteomes" id="UP000694941">
    <property type="component" value="Unplaced"/>
</dbReference>
<dbReference type="InterPro" id="IPR036397">
    <property type="entry name" value="RNaseH_sf"/>
</dbReference>
<evidence type="ECO:0000256" key="4">
    <source>
        <dbReference type="ARBA" id="ARBA00022801"/>
    </source>
</evidence>
<dbReference type="InterPro" id="IPR049559">
    <property type="entry name" value="Rrp6p-like_exo"/>
</dbReference>
<keyword evidence="3" id="KW-0540">Nuclease</keyword>
<evidence type="ECO:0000259" key="10">
    <source>
        <dbReference type="PROSITE" id="PS50967"/>
    </source>
</evidence>
<dbReference type="InterPro" id="IPR002562">
    <property type="entry name" value="3'-5'_exonuclease_dom"/>
</dbReference>
<proteinExistence type="inferred from homology"/>
<evidence type="ECO:0000256" key="5">
    <source>
        <dbReference type="ARBA" id="ARBA00022835"/>
    </source>
</evidence>
<dbReference type="SMART" id="SM00341">
    <property type="entry name" value="HRDC"/>
    <property type="match status" value="1"/>
</dbReference>
<dbReference type="InterPro" id="IPR044876">
    <property type="entry name" value="HRDC_dom_sf"/>
</dbReference>
<dbReference type="InterPro" id="IPR010997">
    <property type="entry name" value="HRDC-like_sf"/>
</dbReference>
<keyword evidence="6" id="KW-0269">Exonuclease</keyword>
<dbReference type="Gene3D" id="3.30.420.10">
    <property type="entry name" value="Ribonuclease H-like superfamily/Ribonuclease H"/>
    <property type="match status" value="1"/>
</dbReference>
<dbReference type="InterPro" id="IPR012337">
    <property type="entry name" value="RNaseH-like_sf"/>
</dbReference>
<name>A0ABM1BAJ5_LIMPO</name>
<sequence>MASDTSNSTIISDLNTNKPTGNNGAGNLLSKHKYEEDKKESFFEFLPGFKDVGEFSQNALRSALIAIKESYRLPTPGDDYDYYSSYGSFRRLMNAEGKCILNTMSSLLVHQGGKIMNDNLELDDKFDILVDSNDVILERVGTALDEASGLRKKQEELVIATVNGSSKINTSWNQNRNKYSRSVSSPGTFRLLTAKNIQRPQLIFKDKIDNSRSPFIPIIKEKPNSLKPLAILPEKLNDIEEYSHPYEVELDHFHPDSEQLEEKIPQVPKAIKETLFVYVDKILALEELCRELKQQKEIAVDLEHHSYRSFQGFTCLIQLSTREKDYIIDAIELRSELFQLNEIFTDPKIVKVLHGADMDILWLQRDFGLYVVNMFDTGQAARVLNMACYSLAYLLKHYCHVDVNKQFQLADWRIRPLPDDMIHYAREDTHYLLYIYDQMKRELISKGNDQKNLLISVFQRSKTVCLRKYQKPPFRDDSYLDLLKKHKKSFNNCQLWALKQLYEWRDKISRVEDESTGYVLPNHMLLQIAEVLPREQQGILACCNPIPPLVRQHLNELHMIIMRARDQPMVKPEYAEVHLKTPSDEEHVDTNNVLYCPHDMLPHLEEDHAPALFDDLITEDGSLNTYLLDDVAPENRCFKASFKYSPATTKHKTSATLFNWISKEDSDLKSTSRKKEGKKYNIGGIKTLITPFERYLMVKNISSTKETSPTEINNEERVKRLQAHFRDVVLKGNQAAVEPTKEQFTVKDPDIQVDNQTTKVGSNNNNKDTTEEDLPLRHQVMSKLSKTRKKRKTEAISDIRIAESSFVKSTTGRELSQSVFQTFDYSETDMVVFKGQSISKKNRKEFNPDDENFAHKRVNQRGRKRKEGKSLTYQKGGSSQGSSNNCQWPRR</sequence>
<dbReference type="CDD" id="cd06147">
    <property type="entry name" value="Rrp6p_like_exo"/>
    <property type="match status" value="1"/>
</dbReference>
<dbReference type="Gene3D" id="1.10.150.80">
    <property type="entry name" value="HRDC domain"/>
    <property type="match status" value="1"/>
</dbReference>
<dbReference type="InterPro" id="IPR012588">
    <property type="entry name" value="Exosome-assoc_fac_Rrp6_N"/>
</dbReference>
<evidence type="ECO:0000256" key="2">
    <source>
        <dbReference type="ARBA" id="ARBA00022552"/>
    </source>
</evidence>
<evidence type="ECO:0000256" key="7">
    <source>
        <dbReference type="ARBA" id="ARBA00023242"/>
    </source>
</evidence>
<dbReference type="PROSITE" id="PS50967">
    <property type="entry name" value="HRDC"/>
    <property type="match status" value="1"/>
</dbReference>
<evidence type="ECO:0000313" key="11">
    <source>
        <dbReference type="Proteomes" id="UP000694941"/>
    </source>
</evidence>
<dbReference type="Pfam" id="PF00570">
    <property type="entry name" value="HRDC"/>
    <property type="match status" value="1"/>
</dbReference>
<dbReference type="SMART" id="SM00474">
    <property type="entry name" value="35EXOc"/>
    <property type="match status" value="1"/>
</dbReference>
<dbReference type="GeneID" id="106462739"/>
<organism evidence="11 12">
    <name type="scientific">Limulus polyphemus</name>
    <name type="common">Atlantic horseshoe crab</name>
    <dbReference type="NCBI Taxonomy" id="6850"/>
    <lineage>
        <taxon>Eukaryota</taxon>
        <taxon>Metazoa</taxon>
        <taxon>Ecdysozoa</taxon>
        <taxon>Arthropoda</taxon>
        <taxon>Chelicerata</taxon>
        <taxon>Merostomata</taxon>
        <taxon>Xiphosura</taxon>
        <taxon>Limulidae</taxon>
        <taxon>Limulus</taxon>
    </lineage>
</organism>